<dbReference type="OrthoDB" id="8404467at2"/>
<sequence>MKTLVLIAAVLSLSAGAAFGECGSHQTSASADVDRSMTTASVAVDQPGPADVVLLKQSRLPERDAVSTE</sequence>
<dbReference type="RefSeq" id="WP_147179121.1">
    <property type="nucleotide sequence ID" value="NZ_BJZP01000004.1"/>
</dbReference>
<gene>
    <name evidence="2" type="ORF">RNA01_12810</name>
</gene>
<accession>A0A512HFX2</accession>
<dbReference type="Proteomes" id="UP000321717">
    <property type="component" value="Unassembled WGS sequence"/>
</dbReference>
<keyword evidence="1" id="KW-0732">Signal</keyword>
<evidence type="ECO:0000313" key="3">
    <source>
        <dbReference type="Proteomes" id="UP000321717"/>
    </source>
</evidence>
<dbReference type="EMBL" id="BJZP01000004">
    <property type="protein sequence ID" value="GEO84349.1"/>
    <property type="molecule type" value="Genomic_DNA"/>
</dbReference>
<evidence type="ECO:0000256" key="1">
    <source>
        <dbReference type="SAM" id="SignalP"/>
    </source>
</evidence>
<proteinExistence type="predicted"/>
<reference evidence="2 3" key="1">
    <citation type="submission" date="2019-07" db="EMBL/GenBank/DDBJ databases">
        <title>Whole genome shotgun sequence of Rhizobium naphthalenivorans NBRC 107585.</title>
        <authorList>
            <person name="Hosoyama A."/>
            <person name="Uohara A."/>
            <person name="Ohji S."/>
            <person name="Ichikawa N."/>
        </authorList>
    </citation>
    <scope>NUCLEOTIDE SEQUENCE [LARGE SCALE GENOMIC DNA]</scope>
    <source>
        <strain evidence="2 3">NBRC 107585</strain>
    </source>
</reference>
<feature type="signal peptide" evidence="1">
    <location>
        <begin position="1"/>
        <end position="17"/>
    </location>
</feature>
<feature type="chain" id="PRO_5022033536" description="Lipoprotein" evidence="1">
    <location>
        <begin position="18"/>
        <end position="69"/>
    </location>
</feature>
<keyword evidence="3" id="KW-1185">Reference proteome</keyword>
<comment type="caution">
    <text evidence="2">The sequence shown here is derived from an EMBL/GenBank/DDBJ whole genome shotgun (WGS) entry which is preliminary data.</text>
</comment>
<organism evidence="2 3">
    <name type="scientific">Ciceribacter naphthalenivorans</name>
    <dbReference type="NCBI Taxonomy" id="1118451"/>
    <lineage>
        <taxon>Bacteria</taxon>
        <taxon>Pseudomonadati</taxon>
        <taxon>Pseudomonadota</taxon>
        <taxon>Alphaproteobacteria</taxon>
        <taxon>Hyphomicrobiales</taxon>
        <taxon>Rhizobiaceae</taxon>
        <taxon>Ciceribacter</taxon>
    </lineage>
</organism>
<evidence type="ECO:0008006" key="4">
    <source>
        <dbReference type="Google" id="ProtNLM"/>
    </source>
</evidence>
<name>A0A512HFX2_9HYPH</name>
<protein>
    <recommendedName>
        <fullName evidence="4">Lipoprotein</fullName>
    </recommendedName>
</protein>
<dbReference type="AlphaFoldDB" id="A0A512HFX2"/>
<evidence type="ECO:0000313" key="2">
    <source>
        <dbReference type="EMBL" id="GEO84349.1"/>
    </source>
</evidence>